<evidence type="ECO:0000256" key="6">
    <source>
        <dbReference type="SAM" id="MobiDB-lite"/>
    </source>
</evidence>
<dbReference type="SMART" id="SM00650">
    <property type="entry name" value="rADc"/>
    <property type="match status" value="1"/>
</dbReference>
<dbReference type="PANTHER" id="PTHR11727:SF7">
    <property type="entry name" value="DIMETHYLADENOSINE TRANSFERASE-RELATED"/>
    <property type="match status" value="1"/>
</dbReference>
<feature type="binding site" evidence="5">
    <location>
        <position position="40"/>
    </location>
    <ligand>
        <name>S-adenosyl-L-methionine</name>
        <dbReference type="ChEBI" id="CHEBI:59789"/>
    </ligand>
</feature>
<feature type="compositionally biased region" description="Low complexity" evidence="6">
    <location>
        <begin position="264"/>
        <end position="274"/>
    </location>
</feature>
<protein>
    <submittedName>
        <fullName evidence="8">23S ribosomal RNA methyltransferase Erm</fullName>
    </submittedName>
</protein>
<dbReference type="Proteomes" id="UP000662939">
    <property type="component" value="Chromosome"/>
</dbReference>
<evidence type="ECO:0000256" key="4">
    <source>
        <dbReference type="ARBA" id="ARBA00022884"/>
    </source>
</evidence>
<dbReference type="InterPro" id="IPR020596">
    <property type="entry name" value="rRNA_Ade_Mease_Trfase_CS"/>
</dbReference>
<dbReference type="AlphaFoldDB" id="A0A895XJE9"/>
<dbReference type="InterPro" id="IPR001737">
    <property type="entry name" value="KsgA/Erm"/>
</dbReference>
<feature type="region of interest" description="Disordered" evidence="6">
    <location>
        <begin position="260"/>
        <end position="315"/>
    </location>
</feature>
<dbReference type="CDD" id="cd02440">
    <property type="entry name" value="AdoMet_MTases"/>
    <property type="match status" value="1"/>
</dbReference>
<evidence type="ECO:0000256" key="3">
    <source>
        <dbReference type="ARBA" id="ARBA00022691"/>
    </source>
</evidence>
<keyword evidence="2 5" id="KW-0808">Transferase</keyword>
<dbReference type="GO" id="GO:0000179">
    <property type="term" value="F:rRNA (adenine-N6,N6-)-dimethyltransferase activity"/>
    <property type="evidence" value="ECO:0007669"/>
    <property type="project" value="UniProtKB-UniRule"/>
</dbReference>
<name>A0A895XJE9_9ACTN</name>
<dbReference type="InterPro" id="IPR023165">
    <property type="entry name" value="rRNA_Ade_diMease-like_C"/>
</dbReference>
<evidence type="ECO:0000256" key="1">
    <source>
        <dbReference type="ARBA" id="ARBA00022603"/>
    </source>
</evidence>
<dbReference type="KEGG" id="nav:JQS30_00520"/>
<evidence type="ECO:0000259" key="7">
    <source>
        <dbReference type="SMART" id="SM00650"/>
    </source>
</evidence>
<accession>A0A895XJE9</accession>
<keyword evidence="3 5" id="KW-0949">S-adenosyl-L-methionine</keyword>
<comment type="similarity">
    <text evidence="5">Belongs to the class I-like SAM-binding methyltransferase superfamily. rRNA adenine N(6)-methyltransferase family.</text>
</comment>
<evidence type="ECO:0000256" key="2">
    <source>
        <dbReference type="ARBA" id="ARBA00022679"/>
    </source>
</evidence>
<evidence type="ECO:0000313" key="9">
    <source>
        <dbReference type="Proteomes" id="UP000662939"/>
    </source>
</evidence>
<dbReference type="Gene3D" id="1.10.8.100">
    <property type="entry name" value="Ribosomal RNA adenine dimethylase-like, domain 2"/>
    <property type="match status" value="1"/>
</dbReference>
<proteinExistence type="inferred from homology"/>
<evidence type="ECO:0000256" key="5">
    <source>
        <dbReference type="PROSITE-ProRule" id="PRU01026"/>
    </source>
</evidence>
<organism evidence="8 9">
    <name type="scientific">Natronoglycomyces albus</name>
    <dbReference type="NCBI Taxonomy" id="2811108"/>
    <lineage>
        <taxon>Bacteria</taxon>
        <taxon>Bacillati</taxon>
        <taxon>Actinomycetota</taxon>
        <taxon>Actinomycetes</taxon>
        <taxon>Glycomycetales</taxon>
        <taxon>Glycomycetaceae</taxon>
        <taxon>Natronoglycomyces</taxon>
    </lineage>
</organism>
<feature type="compositionally biased region" description="Basic and acidic residues" evidence="6">
    <location>
        <begin position="285"/>
        <end position="295"/>
    </location>
</feature>
<dbReference type="SUPFAM" id="SSF53335">
    <property type="entry name" value="S-adenosyl-L-methionine-dependent methyltransferases"/>
    <property type="match status" value="1"/>
</dbReference>
<gene>
    <name evidence="8" type="primary">erm</name>
    <name evidence="8" type="ORF">JQS30_00520</name>
</gene>
<dbReference type="PROSITE" id="PS01131">
    <property type="entry name" value="RRNA_A_DIMETH"/>
    <property type="match status" value="1"/>
</dbReference>
<dbReference type="GO" id="GO:0003723">
    <property type="term" value="F:RNA binding"/>
    <property type="evidence" value="ECO:0007669"/>
    <property type="project" value="UniProtKB-UniRule"/>
</dbReference>
<feature type="compositionally biased region" description="Basic residues" evidence="6">
    <location>
        <begin position="296"/>
        <end position="315"/>
    </location>
</feature>
<dbReference type="NCBIfam" id="NF000499">
    <property type="entry name" value="Erm23S_rRNA_broad"/>
    <property type="match status" value="1"/>
</dbReference>
<sequence>MPSSLPGRHELGQNFLIDPQAVKTILTSVAATDGPIIEIGPGGGALTFGLERLNRHITAVEIDPHYARRLRARVADNTNILTGDFLSYRLPPFPHVIVGNLPFHQTTAILRRLLNAPDWTDAVLVAQWEVARRRAGVGGATMMTAQWWPWFDFELITRLPARSFRPMPNVDGGLFTMSRRETPLLCRSRRQQYHAFVRRIFTGRGLGLPQIVSHANRTGKRTSPSTREVSRWMAHAGVRQRTLPKDLTAHQWVELFQLCGESGPTPTSSTTSTPNRHRKAQTQSRTEREPEDRKTGRPRTSHTSRPRKARGKPGR</sequence>
<dbReference type="PROSITE" id="PS51689">
    <property type="entry name" value="SAM_RNA_A_N6_MT"/>
    <property type="match status" value="1"/>
</dbReference>
<feature type="binding site" evidence="5">
    <location>
        <position position="84"/>
    </location>
    <ligand>
        <name>S-adenosyl-L-methionine</name>
        <dbReference type="ChEBI" id="CHEBI:59789"/>
    </ligand>
</feature>
<dbReference type="Pfam" id="PF00398">
    <property type="entry name" value="RrnaAD"/>
    <property type="match status" value="1"/>
</dbReference>
<dbReference type="EMBL" id="CP070496">
    <property type="protein sequence ID" value="QSB05464.1"/>
    <property type="molecule type" value="Genomic_DNA"/>
</dbReference>
<feature type="binding site" evidence="5">
    <location>
        <position position="61"/>
    </location>
    <ligand>
        <name>S-adenosyl-L-methionine</name>
        <dbReference type="ChEBI" id="CHEBI:59789"/>
    </ligand>
</feature>
<dbReference type="InterPro" id="IPR020598">
    <property type="entry name" value="rRNA_Ade_methylase_Trfase_N"/>
</dbReference>
<keyword evidence="1 5" id="KW-0489">Methyltransferase</keyword>
<feature type="domain" description="Ribosomal RNA adenine methylase transferase N-terminal" evidence="7">
    <location>
        <begin position="21"/>
        <end position="181"/>
    </location>
</feature>
<keyword evidence="9" id="KW-1185">Reference proteome</keyword>
<dbReference type="InterPro" id="IPR029063">
    <property type="entry name" value="SAM-dependent_MTases_sf"/>
</dbReference>
<feature type="binding site" evidence="5">
    <location>
        <position position="100"/>
    </location>
    <ligand>
        <name>S-adenosyl-L-methionine</name>
        <dbReference type="ChEBI" id="CHEBI:59789"/>
    </ligand>
</feature>
<feature type="binding site" evidence="5">
    <location>
        <position position="16"/>
    </location>
    <ligand>
        <name>S-adenosyl-L-methionine</name>
        <dbReference type="ChEBI" id="CHEBI:59789"/>
    </ligand>
</feature>
<reference evidence="8" key="1">
    <citation type="submission" date="2021-02" db="EMBL/GenBank/DDBJ databases">
        <title>Natronoglycomyces albus gen. nov., sp. nov, a haloalkaliphilic actinobacterium from a soda solonchak soil.</title>
        <authorList>
            <person name="Sorokin D.Y."/>
            <person name="Khijniak T.V."/>
            <person name="Zakharycheva A.P."/>
            <person name="Boueva O.V."/>
            <person name="Ariskina E.V."/>
            <person name="Hahnke R.L."/>
            <person name="Bunk B."/>
            <person name="Sproer C."/>
            <person name="Schumann P."/>
            <person name="Evtushenko L.I."/>
            <person name="Kublanov I.V."/>
        </authorList>
    </citation>
    <scope>NUCLEOTIDE SEQUENCE</scope>
    <source>
        <strain evidence="8">DSM 106290</strain>
    </source>
</reference>
<evidence type="ECO:0000313" key="8">
    <source>
        <dbReference type="EMBL" id="QSB05464.1"/>
    </source>
</evidence>
<keyword evidence="4 5" id="KW-0694">RNA-binding</keyword>
<dbReference type="Gene3D" id="3.40.50.150">
    <property type="entry name" value="Vaccinia Virus protein VP39"/>
    <property type="match status" value="1"/>
</dbReference>
<dbReference type="PANTHER" id="PTHR11727">
    <property type="entry name" value="DIMETHYLADENOSINE TRANSFERASE"/>
    <property type="match status" value="1"/>
</dbReference>
<dbReference type="GO" id="GO:0005829">
    <property type="term" value="C:cytosol"/>
    <property type="evidence" value="ECO:0007669"/>
    <property type="project" value="TreeGrafter"/>
</dbReference>
<feature type="binding site" evidence="5">
    <location>
        <position position="14"/>
    </location>
    <ligand>
        <name>S-adenosyl-L-methionine</name>
        <dbReference type="ChEBI" id="CHEBI:59789"/>
    </ligand>
</feature>